<keyword evidence="2" id="KW-1185">Reference proteome</keyword>
<dbReference type="EMBL" id="JABDTM020018293">
    <property type="protein sequence ID" value="KAH0818154.1"/>
    <property type="molecule type" value="Genomic_DNA"/>
</dbReference>
<accession>A0A8J6LD92</accession>
<dbReference type="AlphaFoldDB" id="A0A8J6LD92"/>
<dbReference type="Proteomes" id="UP000719412">
    <property type="component" value="Unassembled WGS sequence"/>
</dbReference>
<evidence type="ECO:0000313" key="2">
    <source>
        <dbReference type="Proteomes" id="UP000719412"/>
    </source>
</evidence>
<organism evidence="1 2">
    <name type="scientific">Tenebrio molitor</name>
    <name type="common">Yellow mealworm beetle</name>
    <dbReference type="NCBI Taxonomy" id="7067"/>
    <lineage>
        <taxon>Eukaryota</taxon>
        <taxon>Metazoa</taxon>
        <taxon>Ecdysozoa</taxon>
        <taxon>Arthropoda</taxon>
        <taxon>Hexapoda</taxon>
        <taxon>Insecta</taxon>
        <taxon>Pterygota</taxon>
        <taxon>Neoptera</taxon>
        <taxon>Endopterygota</taxon>
        <taxon>Coleoptera</taxon>
        <taxon>Polyphaga</taxon>
        <taxon>Cucujiformia</taxon>
        <taxon>Tenebrionidae</taxon>
        <taxon>Tenebrio</taxon>
    </lineage>
</organism>
<protein>
    <submittedName>
        <fullName evidence="1">Uncharacterized protein</fullName>
    </submittedName>
</protein>
<comment type="caution">
    <text evidence="1">The sequence shown here is derived from an EMBL/GenBank/DDBJ whole genome shotgun (WGS) entry which is preliminary data.</text>
</comment>
<evidence type="ECO:0000313" key="1">
    <source>
        <dbReference type="EMBL" id="KAH0818154.1"/>
    </source>
</evidence>
<gene>
    <name evidence="1" type="ORF">GEV33_004637</name>
</gene>
<name>A0A8J6LD92_TENMO</name>
<reference evidence="1" key="1">
    <citation type="journal article" date="2020" name="J Insects Food Feed">
        <title>The yellow mealworm (Tenebrio molitor) genome: a resource for the emerging insects as food and feed industry.</title>
        <authorList>
            <person name="Eriksson T."/>
            <person name="Andere A."/>
            <person name="Kelstrup H."/>
            <person name="Emery V."/>
            <person name="Picard C."/>
        </authorList>
    </citation>
    <scope>NUCLEOTIDE SEQUENCE</scope>
    <source>
        <strain evidence="1">Stoneville</strain>
        <tissue evidence="1">Whole head</tissue>
    </source>
</reference>
<sequence length="192" mass="22183">MRPFDLRYGTVPIRWCHGVTLKFFVLNIWPKNDMLLTVLMTIRMTILTTVEMVDLTIWQRNEFSRYWRNDDTGLQQLYEQFHWKSGLANNTPEGTMIFADDPDALRTCGAANATKQAPRYHPRQEEPTVRKTKSHLKQRLRCRALQYHRSGKSTRVVVLHGRSKIQLGVNANHKGGDKVLPCANGTLTRDSC</sequence>
<proteinExistence type="predicted"/>
<reference evidence="1" key="2">
    <citation type="submission" date="2021-08" db="EMBL/GenBank/DDBJ databases">
        <authorList>
            <person name="Eriksson T."/>
        </authorList>
    </citation>
    <scope>NUCLEOTIDE SEQUENCE</scope>
    <source>
        <strain evidence="1">Stoneville</strain>
        <tissue evidence="1">Whole head</tissue>
    </source>
</reference>